<dbReference type="RefSeq" id="WP_380637784.1">
    <property type="nucleotide sequence ID" value="NZ_JBHSQO010000019.1"/>
</dbReference>
<evidence type="ECO:0000313" key="1">
    <source>
        <dbReference type="EMBL" id="MFC6091557.1"/>
    </source>
</evidence>
<name>A0ABW1P9T3_9PSEU</name>
<sequence length="162" mass="17531">MTIAIAATLLTVIAGWAVRHALLTGRRLTYGVLLDTSVDADMVSPPRSHRPAAAELPGSTSMVILQVRNSGLFPITAQDYERPLSFHFGDRVVLVLGARDEAATPHLEVHLANHGRTLEVGAVGLRRNRGFDLFLLLLGDGERRVGHAGVLRRGRITSKAID</sequence>
<evidence type="ECO:0000313" key="2">
    <source>
        <dbReference type="Proteomes" id="UP001596220"/>
    </source>
</evidence>
<proteinExistence type="predicted"/>
<keyword evidence="2" id="KW-1185">Reference proteome</keyword>
<reference evidence="2" key="1">
    <citation type="journal article" date="2019" name="Int. J. Syst. Evol. Microbiol.">
        <title>The Global Catalogue of Microorganisms (GCM) 10K type strain sequencing project: providing services to taxonomists for standard genome sequencing and annotation.</title>
        <authorList>
            <consortium name="The Broad Institute Genomics Platform"/>
            <consortium name="The Broad Institute Genome Sequencing Center for Infectious Disease"/>
            <person name="Wu L."/>
            <person name="Ma J."/>
        </authorList>
    </citation>
    <scope>NUCLEOTIDE SEQUENCE [LARGE SCALE GENOMIC DNA]</scope>
    <source>
        <strain evidence="2">CGMCC 4.7246</strain>
    </source>
</reference>
<dbReference type="Proteomes" id="UP001596220">
    <property type="component" value="Unassembled WGS sequence"/>
</dbReference>
<dbReference type="EMBL" id="JBHSQO010000019">
    <property type="protein sequence ID" value="MFC6091557.1"/>
    <property type="molecule type" value="Genomic_DNA"/>
</dbReference>
<organism evidence="1 2">
    <name type="scientific">Saccharothrix lopnurensis</name>
    <dbReference type="NCBI Taxonomy" id="1670621"/>
    <lineage>
        <taxon>Bacteria</taxon>
        <taxon>Bacillati</taxon>
        <taxon>Actinomycetota</taxon>
        <taxon>Actinomycetes</taxon>
        <taxon>Pseudonocardiales</taxon>
        <taxon>Pseudonocardiaceae</taxon>
        <taxon>Saccharothrix</taxon>
    </lineage>
</organism>
<protein>
    <submittedName>
        <fullName evidence="1">Uncharacterized protein</fullName>
    </submittedName>
</protein>
<gene>
    <name evidence="1" type="ORF">ACFP3R_19980</name>
</gene>
<comment type="caution">
    <text evidence="1">The sequence shown here is derived from an EMBL/GenBank/DDBJ whole genome shotgun (WGS) entry which is preliminary data.</text>
</comment>
<accession>A0ABW1P9T3</accession>